<keyword evidence="2 5" id="KW-0812">Transmembrane</keyword>
<evidence type="ECO:0000313" key="6">
    <source>
        <dbReference type="EMBL" id="MPM41122.1"/>
    </source>
</evidence>
<organism evidence="6">
    <name type="scientific">bioreactor metagenome</name>
    <dbReference type="NCBI Taxonomy" id="1076179"/>
    <lineage>
        <taxon>unclassified sequences</taxon>
        <taxon>metagenomes</taxon>
        <taxon>ecological metagenomes</taxon>
    </lineage>
</organism>
<dbReference type="Pfam" id="PF02535">
    <property type="entry name" value="Zip"/>
    <property type="match status" value="1"/>
</dbReference>
<evidence type="ECO:0000256" key="4">
    <source>
        <dbReference type="ARBA" id="ARBA00023136"/>
    </source>
</evidence>
<feature type="transmembrane region" description="Helical" evidence="5">
    <location>
        <begin position="79"/>
        <end position="105"/>
    </location>
</feature>
<evidence type="ECO:0000256" key="1">
    <source>
        <dbReference type="ARBA" id="ARBA00004141"/>
    </source>
</evidence>
<sequence>MHGVEEMKKNKLRLKHTGIITALTIGIHNFPEGIATFMTAINSLEVAIPITVAIAIHNIPEGIAVAVPIYHATGSRKKAFWLSFSSGLAEPVGAIIAYLFLIRFWNPVLDALILAIIAGVMIYISLDELLPSAEKYGKHHLSIIGLVTGMVIMAVSLYLFI</sequence>
<dbReference type="GO" id="GO:0005385">
    <property type="term" value="F:zinc ion transmembrane transporter activity"/>
    <property type="evidence" value="ECO:0007669"/>
    <property type="project" value="TreeGrafter"/>
</dbReference>
<proteinExistence type="predicted"/>
<reference evidence="6" key="1">
    <citation type="submission" date="2019-08" db="EMBL/GenBank/DDBJ databases">
        <authorList>
            <person name="Kucharzyk K."/>
            <person name="Murdoch R.W."/>
            <person name="Higgins S."/>
            <person name="Loffler F."/>
        </authorList>
    </citation>
    <scope>NUCLEOTIDE SEQUENCE</scope>
</reference>
<evidence type="ECO:0000256" key="5">
    <source>
        <dbReference type="SAM" id="Phobius"/>
    </source>
</evidence>
<dbReference type="InterPro" id="IPR003689">
    <property type="entry name" value="ZIP"/>
</dbReference>
<dbReference type="PANTHER" id="PTHR11040:SF205">
    <property type="entry name" value="ZINC TRANSPORTER ZUPT"/>
    <property type="match status" value="1"/>
</dbReference>
<dbReference type="PANTHER" id="PTHR11040">
    <property type="entry name" value="ZINC/IRON TRANSPORTER"/>
    <property type="match status" value="1"/>
</dbReference>
<feature type="transmembrane region" description="Helical" evidence="5">
    <location>
        <begin position="141"/>
        <end position="160"/>
    </location>
</feature>
<comment type="subcellular location">
    <subcellularLocation>
        <location evidence="1">Membrane</location>
        <topology evidence="1">Multi-pass membrane protein</topology>
    </subcellularLocation>
</comment>
<name>A0A644ZJR8_9ZZZZ</name>
<evidence type="ECO:0000256" key="3">
    <source>
        <dbReference type="ARBA" id="ARBA00022989"/>
    </source>
</evidence>
<dbReference type="AlphaFoldDB" id="A0A644ZJR8"/>
<evidence type="ECO:0000256" key="2">
    <source>
        <dbReference type="ARBA" id="ARBA00022692"/>
    </source>
</evidence>
<feature type="transmembrane region" description="Helical" evidence="5">
    <location>
        <begin position="111"/>
        <end position="129"/>
    </location>
</feature>
<dbReference type="GO" id="GO:0016020">
    <property type="term" value="C:membrane"/>
    <property type="evidence" value="ECO:0007669"/>
    <property type="project" value="UniProtKB-SubCell"/>
</dbReference>
<dbReference type="EMBL" id="VSSQ01009253">
    <property type="protein sequence ID" value="MPM41122.1"/>
    <property type="molecule type" value="Genomic_DNA"/>
</dbReference>
<feature type="transmembrane region" description="Helical" evidence="5">
    <location>
        <begin position="47"/>
        <end position="67"/>
    </location>
</feature>
<keyword evidence="4 5" id="KW-0472">Membrane</keyword>
<protein>
    <submittedName>
        <fullName evidence="6">Zinc transporter ZupT</fullName>
    </submittedName>
</protein>
<comment type="caution">
    <text evidence="6">The sequence shown here is derived from an EMBL/GenBank/DDBJ whole genome shotgun (WGS) entry which is preliminary data.</text>
</comment>
<gene>
    <name evidence="6" type="primary">zupT_25</name>
    <name evidence="6" type="ORF">SDC9_87772</name>
</gene>
<accession>A0A644ZJR8</accession>
<keyword evidence="3 5" id="KW-1133">Transmembrane helix</keyword>